<dbReference type="InterPro" id="IPR036388">
    <property type="entry name" value="WH-like_DNA-bd_sf"/>
</dbReference>
<dbReference type="GO" id="GO:0016987">
    <property type="term" value="F:sigma factor activity"/>
    <property type="evidence" value="ECO:0007669"/>
    <property type="project" value="UniProtKB-KW"/>
</dbReference>
<dbReference type="Pfam" id="PF04542">
    <property type="entry name" value="Sigma70_r2"/>
    <property type="match status" value="1"/>
</dbReference>
<dbReference type="EMBL" id="OMOD01000128">
    <property type="protein sequence ID" value="SPF41300.1"/>
    <property type="molecule type" value="Genomic_DNA"/>
</dbReference>
<dbReference type="CDD" id="cd06171">
    <property type="entry name" value="Sigma70_r4"/>
    <property type="match status" value="1"/>
</dbReference>
<name>A0A2U3KNY5_9BACT</name>
<evidence type="ECO:0000259" key="7">
    <source>
        <dbReference type="Pfam" id="PF08281"/>
    </source>
</evidence>
<protein>
    <submittedName>
        <fullName evidence="8">RNA polymerase, sigma-24 subunit, ECF subfamily</fullName>
    </submittedName>
</protein>
<dbReference type="InterPro" id="IPR014284">
    <property type="entry name" value="RNA_pol_sigma-70_dom"/>
</dbReference>
<comment type="similarity">
    <text evidence="1">Belongs to the sigma-70 factor family. ECF subfamily.</text>
</comment>
<proteinExistence type="inferred from homology"/>
<dbReference type="InterPro" id="IPR013325">
    <property type="entry name" value="RNA_pol_sigma_r2"/>
</dbReference>
<feature type="domain" description="RNA polymerase sigma-70 region 2" evidence="6">
    <location>
        <begin position="21"/>
        <end position="87"/>
    </location>
</feature>
<keyword evidence="2" id="KW-0805">Transcription regulation</keyword>
<dbReference type="InterPro" id="IPR007627">
    <property type="entry name" value="RNA_pol_sigma70_r2"/>
</dbReference>
<keyword evidence="5" id="KW-0804">Transcription</keyword>
<dbReference type="GO" id="GO:0006352">
    <property type="term" value="P:DNA-templated transcription initiation"/>
    <property type="evidence" value="ECO:0007669"/>
    <property type="project" value="InterPro"/>
</dbReference>
<evidence type="ECO:0000313" key="8">
    <source>
        <dbReference type="EMBL" id="SPF41300.1"/>
    </source>
</evidence>
<dbReference type="InterPro" id="IPR013249">
    <property type="entry name" value="RNA_pol_sigma70_r4_t2"/>
</dbReference>
<dbReference type="GO" id="GO:0003677">
    <property type="term" value="F:DNA binding"/>
    <property type="evidence" value="ECO:0007669"/>
    <property type="project" value="UniProtKB-KW"/>
</dbReference>
<evidence type="ECO:0000256" key="2">
    <source>
        <dbReference type="ARBA" id="ARBA00023015"/>
    </source>
</evidence>
<keyword evidence="4" id="KW-0238">DNA-binding</keyword>
<dbReference type="Pfam" id="PF08281">
    <property type="entry name" value="Sigma70_r4_2"/>
    <property type="match status" value="1"/>
</dbReference>
<dbReference type="Gene3D" id="1.10.10.10">
    <property type="entry name" value="Winged helix-like DNA-binding domain superfamily/Winged helix DNA-binding domain"/>
    <property type="match status" value="1"/>
</dbReference>
<organism evidence="8 9">
    <name type="scientific">Candidatus Sulfotelmatobacter kueseliae</name>
    <dbReference type="NCBI Taxonomy" id="2042962"/>
    <lineage>
        <taxon>Bacteria</taxon>
        <taxon>Pseudomonadati</taxon>
        <taxon>Acidobacteriota</taxon>
        <taxon>Terriglobia</taxon>
        <taxon>Terriglobales</taxon>
        <taxon>Candidatus Korobacteraceae</taxon>
        <taxon>Candidatus Sulfotelmatobacter</taxon>
    </lineage>
</organism>
<dbReference type="AlphaFoldDB" id="A0A2U3KNY5"/>
<keyword evidence="3" id="KW-0731">Sigma factor</keyword>
<dbReference type="OrthoDB" id="9795666at2"/>
<dbReference type="SUPFAM" id="SSF88659">
    <property type="entry name" value="Sigma3 and sigma4 domains of RNA polymerase sigma factors"/>
    <property type="match status" value="1"/>
</dbReference>
<dbReference type="PANTHER" id="PTHR43133:SF8">
    <property type="entry name" value="RNA POLYMERASE SIGMA FACTOR HI_1459-RELATED"/>
    <property type="match status" value="1"/>
</dbReference>
<reference evidence="9" key="1">
    <citation type="submission" date="2018-02" db="EMBL/GenBank/DDBJ databases">
        <authorList>
            <person name="Hausmann B."/>
        </authorList>
    </citation>
    <scope>NUCLEOTIDE SEQUENCE [LARGE SCALE GENOMIC DNA]</scope>
    <source>
        <strain evidence="9">Peat soil MAG SbA1</strain>
    </source>
</reference>
<evidence type="ECO:0000313" key="9">
    <source>
        <dbReference type="Proteomes" id="UP000238701"/>
    </source>
</evidence>
<feature type="domain" description="RNA polymerase sigma factor 70 region 4 type 2" evidence="7">
    <location>
        <begin position="112"/>
        <end position="164"/>
    </location>
</feature>
<evidence type="ECO:0000256" key="1">
    <source>
        <dbReference type="ARBA" id="ARBA00010641"/>
    </source>
</evidence>
<dbReference type="PANTHER" id="PTHR43133">
    <property type="entry name" value="RNA POLYMERASE ECF-TYPE SIGMA FACTO"/>
    <property type="match status" value="1"/>
</dbReference>
<dbReference type="InterPro" id="IPR039425">
    <property type="entry name" value="RNA_pol_sigma-70-like"/>
</dbReference>
<evidence type="ECO:0000259" key="6">
    <source>
        <dbReference type="Pfam" id="PF04542"/>
    </source>
</evidence>
<evidence type="ECO:0000256" key="4">
    <source>
        <dbReference type="ARBA" id="ARBA00023125"/>
    </source>
</evidence>
<dbReference type="NCBIfam" id="TIGR02937">
    <property type="entry name" value="sigma70-ECF"/>
    <property type="match status" value="1"/>
</dbReference>
<dbReference type="SUPFAM" id="SSF88946">
    <property type="entry name" value="Sigma2 domain of RNA polymerase sigma factors"/>
    <property type="match status" value="1"/>
</dbReference>
<evidence type="ECO:0000256" key="3">
    <source>
        <dbReference type="ARBA" id="ARBA00023082"/>
    </source>
</evidence>
<dbReference type="Gene3D" id="1.10.1740.10">
    <property type="match status" value="1"/>
</dbReference>
<dbReference type="InterPro" id="IPR013324">
    <property type="entry name" value="RNA_pol_sigma_r3/r4-like"/>
</dbReference>
<accession>A0A2U3KNY5</accession>
<sequence>MAESLSAGKSTVVAESDFAEIVRRHQAMVFSIALRFLGDPAAAEELAQDVFLQLHTNLSRLKSEEHVKFWLRKVTSHRSIDCRRRRSLPQVSLDEAPESAAPSRTEDPMLSRRLRQLVASLPEKPRLIVILRYQEDMNAEDIAEVLAMPVATVKSHLQRSLAMLREKVTRAIGEVTI</sequence>
<gene>
    <name evidence="8" type="ORF">SBA1_350029</name>
</gene>
<evidence type="ECO:0000256" key="5">
    <source>
        <dbReference type="ARBA" id="ARBA00023163"/>
    </source>
</evidence>
<dbReference type="Proteomes" id="UP000238701">
    <property type="component" value="Unassembled WGS sequence"/>
</dbReference>